<dbReference type="PROSITE" id="PS50276">
    <property type="entry name" value="PANCREATIC_HORMONE_2"/>
    <property type="match status" value="1"/>
</dbReference>
<name>A0A8W8M890_MAGGI</name>
<accession>A0A8W8M890</accession>
<dbReference type="SMART" id="SM00309">
    <property type="entry name" value="PAH"/>
    <property type="match status" value="1"/>
</dbReference>
<dbReference type="GO" id="GO:0005576">
    <property type="term" value="C:extracellular region"/>
    <property type="evidence" value="ECO:0007669"/>
    <property type="project" value="UniProtKB-SubCell"/>
</dbReference>
<evidence type="ECO:0000256" key="5">
    <source>
        <dbReference type="SAM" id="Phobius"/>
    </source>
</evidence>
<evidence type="ECO:0000256" key="3">
    <source>
        <dbReference type="ARBA" id="ARBA00022525"/>
    </source>
</evidence>
<evidence type="ECO:0000256" key="1">
    <source>
        <dbReference type="ARBA" id="ARBA00004613"/>
    </source>
</evidence>
<evidence type="ECO:0000313" key="7">
    <source>
        <dbReference type="Proteomes" id="UP000005408"/>
    </source>
</evidence>
<dbReference type="EnsemblMetazoa" id="G31824.1">
    <property type="protein sequence ID" value="G31824.1:cds"/>
    <property type="gene ID" value="G31824"/>
</dbReference>
<dbReference type="AlphaFoldDB" id="A0A8W8M890"/>
<comment type="subcellular location">
    <subcellularLocation>
        <location evidence="1">Secreted</location>
    </subcellularLocation>
</comment>
<dbReference type="Pfam" id="PF00159">
    <property type="entry name" value="Hormone_3"/>
    <property type="match status" value="1"/>
</dbReference>
<evidence type="ECO:0000256" key="2">
    <source>
        <dbReference type="ARBA" id="ARBA00010022"/>
    </source>
</evidence>
<comment type="similarity">
    <text evidence="2 4">Belongs to the NPY family.</text>
</comment>
<proteinExistence type="inferred from homology"/>
<dbReference type="InterPro" id="IPR001955">
    <property type="entry name" value="Pancreatic_hormone-like"/>
</dbReference>
<feature type="transmembrane region" description="Helical" evidence="5">
    <location>
        <begin position="68"/>
        <end position="87"/>
    </location>
</feature>
<keyword evidence="5" id="KW-0472">Membrane</keyword>
<keyword evidence="7" id="KW-1185">Reference proteome</keyword>
<evidence type="ECO:0000256" key="4">
    <source>
        <dbReference type="RuleBase" id="RU000656"/>
    </source>
</evidence>
<organism evidence="6 7">
    <name type="scientific">Magallana gigas</name>
    <name type="common">Pacific oyster</name>
    <name type="synonym">Crassostrea gigas</name>
    <dbReference type="NCBI Taxonomy" id="29159"/>
    <lineage>
        <taxon>Eukaryota</taxon>
        <taxon>Metazoa</taxon>
        <taxon>Spiralia</taxon>
        <taxon>Lophotrochozoa</taxon>
        <taxon>Mollusca</taxon>
        <taxon>Bivalvia</taxon>
        <taxon>Autobranchia</taxon>
        <taxon>Pteriomorphia</taxon>
        <taxon>Ostreida</taxon>
        <taxon>Ostreoidea</taxon>
        <taxon>Ostreidae</taxon>
        <taxon>Magallana</taxon>
    </lineage>
</organism>
<dbReference type="GO" id="GO:0005179">
    <property type="term" value="F:hormone activity"/>
    <property type="evidence" value="ECO:0007669"/>
    <property type="project" value="InterPro"/>
</dbReference>
<keyword evidence="5" id="KW-1133">Transmembrane helix</keyword>
<dbReference type="CDD" id="cd00126">
    <property type="entry name" value="PAH"/>
    <property type="match status" value="1"/>
</dbReference>
<keyword evidence="3" id="KW-0964">Secreted</keyword>
<evidence type="ECO:0000313" key="6">
    <source>
        <dbReference type="EnsemblMetazoa" id="G31824.1:cds"/>
    </source>
</evidence>
<keyword evidence="5" id="KW-0812">Transmembrane</keyword>
<protein>
    <submittedName>
        <fullName evidence="6">Uncharacterized protein</fullName>
    </submittedName>
</protein>
<sequence length="157" mass="18005">MNQNKTEIGSVEWSDPVLTYHLASVWFMCTQSKLAGEFKKSVTRIGSLFGISCGTRLGRMIQTVTRQIVVLGLLLTVTFSVTFSAPLDPDLELMALVPPSRPSGFQNFQEMQRYLMELNRFYNMMSRPRYGRDVHQRNRQKLKKISNLLHLASLSEM</sequence>
<dbReference type="Proteomes" id="UP000005408">
    <property type="component" value="Unassembled WGS sequence"/>
</dbReference>
<reference evidence="6" key="1">
    <citation type="submission" date="2022-08" db="UniProtKB">
        <authorList>
            <consortium name="EnsemblMetazoa"/>
        </authorList>
    </citation>
    <scope>IDENTIFICATION</scope>
    <source>
        <strain evidence="6">05x7-T-G4-1.051#20</strain>
    </source>
</reference>